<accession>A0A1G7PMZ5</accession>
<keyword evidence="1" id="KW-1133">Transmembrane helix</keyword>
<protein>
    <submittedName>
        <fullName evidence="2">Uncharacterized protein</fullName>
    </submittedName>
</protein>
<evidence type="ECO:0000313" key="2">
    <source>
        <dbReference type="EMBL" id="SDF87049.1"/>
    </source>
</evidence>
<dbReference type="AlphaFoldDB" id="A0A1G7PMZ5"/>
<dbReference type="EMBL" id="FNBK01000010">
    <property type="protein sequence ID" value="SDF87049.1"/>
    <property type="molecule type" value="Genomic_DNA"/>
</dbReference>
<proteinExistence type="predicted"/>
<gene>
    <name evidence="2" type="ORF">SAMN05216218_110182</name>
</gene>
<feature type="transmembrane region" description="Helical" evidence="1">
    <location>
        <begin position="37"/>
        <end position="56"/>
    </location>
</feature>
<feature type="transmembrane region" description="Helical" evidence="1">
    <location>
        <begin position="68"/>
        <end position="88"/>
    </location>
</feature>
<keyword evidence="1" id="KW-0472">Membrane</keyword>
<reference evidence="3" key="1">
    <citation type="submission" date="2016-10" db="EMBL/GenBank/DDBJ databases">
        <authorList>
            <person name="Varghese N."/>
            <person name="Submissions S."/>
        </authorList>
    </citation>
    <scope>NUCLEOTIDE SEQUENCE [LARGE SCALE GENOMIC DNA]</scope>
    <source>
        <strain evidence="3">IBRC-M 10760</strain>
    </source>
</reference>
<sequence length="89" mass="8697">MERTQFGAGLLAVGLATIAAAAVEFGTKIPRLTGVGVGAGAVVALVGLASVLGYGFDPDGDNRVAGVLVVFGAVAAFGLLVTGLMHAIE</sequence>
<evidence type="ECO:0000313" key="3">
    <source>
        <dbReference type="Proteomes" id="UP000199076"/>
    </source>
</evidence>
<dbReference type="RefSeq" id="WP_092693490.1">
    <property type="nucleotide sequence ID" value="NZ_FNBK01000010.1"/>
</dbReference>
<organism evidence="2 3">
    <name type="scientific">Halorientalis regularis</name>
    <dbReference type="NCBI Taxonomy" id="660518"/>
    <lineage>
        <taxon>Archaea</taxon>
        <taxon>Methanobacteriati</taxon>
        <taxon>Methanobacteriota</taxon>
        <taxon>Stenosarchaea group</taxon>
        <taxon>Halobacteria</taxon>
        <taxon>Halobacteriales</taxon>
        <taxon>Haloarculaceae</taxon>
        <taxon>Halorientalis</taxon>
    </lineage>
</organism>
<name>A0A1G7PMZ5_9EURY</name>
<keyword evidence="1" id="KW-0812">Transmembrane</keyword>
<keyword evidence="3" id="KW-1185">Reference proteome</keyword>
<evidence type="ECO:0000256" key="1">
    <source>
        <dbReference type="SAM" id="Phobius"/>
    </source>
</evidence>
<dbReference type="STRING" id="660518.SAMN05216218_110182"/>
<dbReference type="Proteomes" id="UP000199076">
    <property type="component" value="Unassembled WGS sequence"/>
</dbReference>